<dbReference type="CDD" id="cd05759">
    <property type="entry name" value="IgI_2_KIRREL3-like"/>
    <property type="match status" value="1"/>
</dbReference>
<evidence type="ECO:0000256" key="3">
    <source>
        <dbReference type="ARBA" id="ARBA00023157"/>
    </source>
</evidence>
<dbReference type="GO" id="GO:0098609">
    <property type="term" value="P:cell-cell adhesion"/>
    <property type="evidence" value="ECO:0007669"/>
    <property type="project" value="TreeGrafter"/>
</dbReference>
<evidence type="ECO:0000256" key="4">
    <source>
        <dbReference type="ARBA" id="ARBA00023180"/>
    </source>
</evidence>
<dbReference type="PANTHER" id="PTHR11640:SF49">
    <property type="entry name" value="KIN OF IRRE-LIKE PROTEIN 3"/>
    <property type="match status" value="1"/>
</dbReference>
<dbReference type="GO" id="GO:0050839">
    <property type="term" value="F:cell adhesion molecule binding"/>
    <property type="evidence" value="ECO:0007669"/>
    <property type="project" value="TreeGrafter"/>
</dbReference>
<evidence type="ECO:0000256" key="5">
    <source>
        <dbReference type="ARBA" id="ARBA00023319"/>
    </source>
</evidence>
<feature type="domain" description="Ig-like" evidence="6">
    <location>
        <begin position="10"/>
        <end position="106"/>
    </location>
</feature>
<dbReference type="InterPro" id="IPR036179">
    <property type="entry name" value="Ig-like_dom_sf"/>
</dbReference>
<dbReference type="InterPro" id="IPR051275">
    <property type="entry name" value="Cell_adhesion_signaling"/>
</dbReference>
<dbReference type="SUPFAM" id="SSF48726">
    <property type="entry name" value="Immunoglobulin"/>
    <property type="match status" value="1"/>
</dbReference>
<sequence length="206" mass="21867">MLVLFLVVPPDDPVITGGPVISLRAGDPLNLTCHADNAKPAASIVWMRNGEVINGATYSKTLLRDGKRESIVSTLFIGPSNIENGQNIVCRATNKAIPSGKETSVTIDIQHPPLVNLSVEPQPVLEDNTVKFHCSAKANPAATQYSPSTLPVVGAQCILVGLQPSKFAWLQPGKACPSTSFPSGSLTNQPSAYWQLPEKGKFLLAA</sequence>
<evidence type="ECO:0000256" key="2">
    <source>
        <dbReference type="ARBA" id="ARBA00023136"/>
    </source>
</evidence>
<dbReference type="InterPro" id="IPR007110">
    <property type="entry name" value="Ig-like_dom"/>
</dbReference>
<dbReference type="GO" id="GO:0005886">
    <property type="term" value="C:plasma membrane"/>
    <property type="evidence" value="ECO:0007669"/>
    <property type="project" value="TreeGrafter"/>
</dbReference>
<dbReference type="EMBL" id="KB555015">
    <property type="protein sequence ID" value="EMP29608.1"/>
    <property type="molecule type" value="Genomic_DNA"/>
</dbReference>
<protein>
    <submittedName>
        <fullName evidence="7">Kin of IRRE-like protein 3</fullName>
    </submittedName>
</protein>
<dbReference type="PROSITE" id="PS50835">
    <property type="entry name" value="IG_LIKE"/>
    <property type="match status" value="1"/>
</dbReference>
<keyword evidence="3" id="KW-1015">Disulfide bond</keyword>
<reference evidence="8" key="1">
    <citation type="journal article" date="2013" name="Nat. Genet.">
        <title>The draft genomes of soft-shell turtle and green sea turtle yield insights into the development and evolution of the turtle-specific body plan.</title>
        <authorList>
            <person name="Wang Z."/>
            <person name="Pascual-Anaya J."/>
            <person name="Zadissa A."/>
            <person name="Li W."/>
            <person name="Niimura Y."/>
            <person name="Huang Z."/>
            <person name="Li C."/>
            <person name="White S."/>
            <person name="Xiong Z."/>
            <person name="Fang D."/>
            <person name="Wang B."/>
            <person name="Ming Y."/>
            <person name="Chen Y."/>
            <person name="Zheng Y."/>
            <person name="Kuraku S."/>
            <person name="Pignatelli M."/>
            <person name="Herrero J."/>
            <person name="Beal K."/>
            <person name="Nozawa M."/>
            <person name="Li Q."/>
            <person name="Wang J."/>
            <person name="Zhang H."/>
            <person name="Yu L."/>
            <person name="Shigenobu S."/>
            <person name="Wang J."/>
            <person name="Liu J."/>
            <person name="Flicek P."/>
            <person name="Searle S."/>
            <person name="Wang J."/>
            <person name="Kuratani S."/>
            <person name="Yin Y."/>
            <person name="Aken B."/>
            <person name="Zhang G."/>
            <person name="Irie N."/>
        </authorList>
    </citation>
    <scope>NUCLEOTIDE SEQUENCE [LARGE SCALE GENOMIC DNA]</scope>
</reference>
<comment type="subcellular location">
    <subcellularLocation>
        <location evidence="1">Membrane</location>
        <topology evidence="1">Single-pass type I membrane protein</topology>
    </subcellularLocation>
</comment>
<dbReference type="AlphaFoldDB" id="M7BBT0"/>
<keyword evidence="5" id="KW-0393">Immunoglobulin domain</keyword>
<dbReference type="Gene3D" id="2.60.40.10">
    <property type="entry name" value="Immunoglobulins"/>
    <property type="match status" value="1"/>
</dbReference>
<organism evidence="7 8">
    <name type="scientific">Chelonia mydas</name>
    <name type="common">Green sea-turtle</name>
    <name type="synonym">Chelonia agassizi</name>
    <dbReference type="NCBI Taxonomy" id="8469"/>
    <lineage>
        <taxon>Eukaryota</taxon>
        <taxon>Metazoa</taxon>
        <taxon>Chordata</taxon>
        <taxon>Craniata</taxon>
        <taxon>Vertebrata</taxon>
        <taxon>Euteleostomi</taxon>
        <taxon>Archelosauria</taxon>
        <taxon>Testudinata</taxon>
        <taxon>Testudines</taxon>
        <taxon>Cryptodira</taxon>
        <taxon>Durocryptodira</taxon>
        <taxon>Americhelydia</taxon>
        <taxon>Chelonioidea</taxon>
        <taxon>Cheloniidae</taxon>
        <taxon>Chelonia</taxon>
    </lineage>
</organism>
<dbReference type="FunFam" id="2.60.40.10:FF:000170">
    <property type="entry name" value="Kirre like nephrin family adhesion molecule 3"/>
    <property type="match status" value="1"/>
</dbReference>
<dbReference type="Proteomes" id="UP000031443">
    <property type="component" value="Unassembled WGS sequence"/>
</dbReference>
<gene>
    <name evidence="7" type="ORF">UY3_13266</name>
</gene>
<keyword evidence="4" id="KW-0325">Glycoprotein</keyword>
<dbReference type="GO" id="GO:0005911">
    <property type="term" value="C:cell-cell junction"/>
    <property type="evidence" value="ECO:0007669"/>
    <property type="project" value="TreeGrafter"/>
</dbReference>
<evidence type="ECO:0000313" key="7">
    <source>
        <dbReference type="EMBL" id="EMP29608.1"/>
    </source>
</evidence>
<name>M7BBT0_CHEMY</name>
<keyword evidence="2" id="KW-0472">Membrane</keyword>
<dbReference type="Pfam" id="PF13927">
    <property type="entry name" value="Ig_3"/>
    <property type="match status" value="1"/>
</dbReference>
<evidence type="ECO:0000313" key="8">
    <source>
        <dbReference type="Proteomes" id="UP000031443"/>
    </source>
</evidence>
<keyword evidence="8" id="KW-1185">Reference proteome</keyword>
<proteinExistence type="predicted"/>
<accession>M7BBT0</accession>
<evidence type="ECO:0000259" key="6">
    <source>
        <dbReference type="PROSITE" id="PS50835"/>
    </source>
</evidence>
<dbReference type="STRING" id="8469.M7BBT0"/>
<dbReference type="InterPro" id="IPR013783">
    <property type="entry name" value="Ig-like_fold"/>
</dbReference>
<dbReference type="PANTHER" id="PTHR11640">
    <property type="entry name" value="NEPHRIN"/>
    <property type="match status" value="1"/>
</dbReference>
<dbReference type="GO" id="GO:0007416">
    <property type="term" value="P:synapse assembly"/>
    <property type="evidence" value="ECO:0007669"/>
    <property type="project" value="TreeGrafter"/>
</dbReference>
<evidence type="ECO:0000256" key="1">
    <source>
        <dbReference type="ARBA" id="ARBA00004479"/>
    </source>
</evidence>